<comment type="catalytic activity">
    <reaction evidence="10 11">
        <text>nicotinate beta-D-ribonucleotide + ATP + H(+) = deamido-NAD(+) + diphosphate</text>
        <dbReference type="Rhea" id="RHEA:22860"/>
        <dbReference type="ChEBI" id="CHEBI:15378"/>
        <dbReference type="ChEBI" id="CHEBI:30616"/>
        <dbReference type="ChEBI" id="CHEBI:33019"/>
        <dbReference type="ChEBI" id="CHEBI:57502"/>
        <dbReference type="ChEBI" id="CHEBI:58437"/>
        <dbReference type="EC" id="2.7.7.18"/>
    </reaction>
</comment>
<keyword evidence="6 11" id="KW-0548">Nucleotidyltransferase</keyword>
<evidence type="ECO:0000256" key="9">
    <source>
        <dbReference type="ARBA" id="ARBA00023027"/>
    </source>
</evidence>
<dbReference type="KEGG" id="ssam:E3D00_04840"/>
<dbReference type="PANTHER" id="PTHR39321:SF3">
    <property type="entry name" value="PHOSPHOPANTETHEINE ADENYLYLTRANSFERASE"/>
    <property type="match status" value="1"/>
</dbReference>
<evidence type="ECO:0000256" key="1">
    <source>
        <dbReference type="ARBA" id="ARBA00002324"/>
    </source>
</evidence>
<protein>
    <recommendedName>
        <fullName evidence="11">Probable nicotinate-nucleotide adenylyltransferase</fullName>
        <ecNumber evidence="11">2.7.7.18</ecNumber>
    </recommendedName>
    <alternativeName>
        <fullName evidence="11">Deamido-NAD(+) diphosphorylase</fullName>
    </alternativeName>
    <alternativeName>
        <fullName evidence="11">Deamido-NAD(+) pyrophosphorylase</fullName>
    </alternativeName>
    <alternativeName>
        <fullName evidence="11">Nicotinate mononucleotide adenylyltransferase</fullName>
        <shortName evidence="11">NaMN adenylyltransferase</shortName>
    </alternativeName>
</protein>
<dbReference type="HAMAP" id="MF_00244">
    <property type="entry name" value="NaMN_adenylyltr"/>
    <property type="match status" value="1"/>
</dbReference>
<dbReference type="SUPFAM" id="SSF52374">
    <property type="entry name" value="Nucleotidylyl transferase"/>
    <property type="match status" value="1"/>
</dbReference>
<keyword evidence="9 11" id="KW-0520">NAD</keyword>
<keyword evidence="7 11" id="KW-0547">Nucleotide-binding</keyword>
<keyword evidence="5 11" id="KW-0808">Transferase</keyword>
<dbReference type="InterPro" id="IPR005248">
    <property type="entry name" value="NadD/NMNAT"/>
</dbReference>
<dbReference type="Gene3D" id="3.40.50.620">
    <property type="entry name" value="HUPs"/>
    <property type="match status" value="1"/>
</dbReference>
<gene>
    <name evidence="11" type="primary">nadD</name>
    <name evidence="13" type="ORF">E3D00_04840</name>
</gene>
<organism evidence="13 14">
    <name type="scientific">Swingsia samuiensis</name>
    <dbReference type="NCBI Taxonomy" id="1293412"/>
    <lineage>
        <taxon>Bacteria</taxon>
        <taxon>Pseudomonadati</taxon>
        <taxon>Pseudomonadota</taxon>
        <taxon>Alphaproteobacteria</taxon>
        <taxon>Acetobacterales</taxon>
        <taxon>Acetobacteraceae</taxon>
        <taxon>Swingsia</taxon>
    </lineage>
</organism>
<evidence type="ECO:0000259" key="12">
    <source>
        <dbReference type="Pfam" id="PF01467"/>
    </source>
</evidence>
<dbReference type="EC" id="2.7.7.18" evidence="11"/>
<feature type="domain" description="Cytidyltransferase-like" evidence="12">
    <location>
        <begin position="17"/>
        <end position="196"/>
    </location>
</feature>
<dbReference type="Proteomes" id="UP000316313">
    <property type="component" value="Chromosome"/>
</dbReference>
<comment type="pathway">
    <text evidence="2 11">Cofactor biosynthesis; NAD(+) biosynthesis; deamido-NAD(+) from nicotinate D-ribonucleotide: step 1/1.</text>
</comment>
<dbReference type="GO" id="GO:0009435">
    <property type="term" value="P:NAD+ biosynthetic process"/>
    <property type="evidence" value="ECO:0007669"/>
    <property type="project" value="UniProtKB-UniRule"/>
</dbReference>
<dbReference type="NCBIfam" id="TIGR00482">
    <property type="entry name" value="nicotinate (nicotinamide) nucleotide adenylyltransferase"/>
    <property type="match status" value="1"/>
</dbReference>
<dbReference type="GO" id="GO:0004515">
    <property type="term" value="F:nicotinate-nucleotide adenylyltransferase activity"/>
    <property type="evidence" value="ECO:0007669"/>
    <property type="project" value="UniProtKB-UniRule"/>
</dbReference>
<dbReference type="AlphaFoldDB" id="A0A4Y6UKG8"/>
<evidence type="ECO:0000256" key="8">
    <source>
        <dbReference type="ARBA" id="ARBA00022840"/>
    </source>
</evidence>
<keyword evidence="14" id="KW-1185">Reference proteome</keyword>
<dbReference type="InterPro" id="IPR004821">
    <property type="entry name" value="Cyt_trans-like"/>
</dbReference>
<evidence type="ECO:0000313" key="13">
    <source>
        <dbReference type="EMBL" id="QDH16966.1"/>
    </source>
</evidence>
<dbReference type="NCBIfam" id="NF000843">
    <property type="entry name" value="PRK00071.2-2"/>
    <property type="match status" value="1"/>
</dbReference>
<evidence type="ECO:0000256" key="11">
    <source>
        <dbReference type="HAMAP-Rule" id="MF_00244"/>
    </source>
</evidence>
<evidence type="ECO:0000256" key="5">
    <source>
        <dbReference type="ARBA" id="ARBA00022679"/>
    </source>
</evidence>
<dbReference type="CDD" id="cd02165">
    <property type="entry name" value="NMNAT"/>
    <property type="match status" value="1"/>
</dbReference>
<dbReference type="GO" id="GO:0005524">
    <property type="term" value="F:ATP binding"/>
    <property type="evidence" value="ECO:0007669"/>
    <property type="project" value="UniProtKB-KW"/>
</dbReference>
<comment type="function">
    <text evidence="1 11">Catalyzes the reversible adenylation of nicotinate mononucleotide (NaMN) to nicotinic acid adenine dinucleotide (NaAD).</text>
</comment>
<evidence type="ECO:0000313" key="14">
    <source>
        <dbReference type="Proteomes" id="UP000316313"/>
    </source>
</evidence>
<evidence type="ECO:0000256" key="10">
    <source>
        <dbReference type="ARBA" id="ARBA00048721"/>
    </source>
</evidence>
<evidence type="ECO:0000256" key="2">
    <source>
        <dbReference type="ARBA" id="ARBA00005019"/>
    </source>
</evidence>
<dbReference type="UniPathway" id="UPA00253">
    <property type="reaction ID" value="UER00332"/>
</dbReference>
<dbReference type="InterPro" id="IPR014729">
    <property type="entry name" value="Rossmann-like_a/b/a_fold"/>
</dbReference>
<evidence type="ECO:0000256" key="6">
    <source>
        <dbReference type="ARBA" id="ARBA00022695"/>
    </source>
</evidence>
<name>A0A4Y6UKG8_9PROT</name>
<reference evidence="13 14" key="1">
    <citation type="submission" date="2019-03" db="EMBL/GenBank/DDBJ databases">
        <title>The complete genome sequence of Swingsia samuiensis NBRC107927(T).</title>
        <authorList>
            <person name="Chua K.-O."/>
            <person name="Chan K.-G."/>
            <person name="See-Too W.-S."/>
        </authorList>
    </citation>
    <scope>NUCLEOTIDE SEQUENCE [LARGE SCALE GENOMIC DNA]</scope>
    <source>
        <strain evidence="13 14">AH83</strain>
    </source>
</reference>
<keyword evidence="8 11" id="KW-0067">ATP-binding</keyword>
<dbReference type="PANTHER" id="PTHR39321">
    <property type="entry name" value="NICOTINATE-NUCLEOTIDE ADENYLYLTRANSFERASE-RELATED"/>
    <property type="match status" value="1"/>
</dbReference>
<evidence type="ECO:0000256" key="3">
    <source>
        <dbReference type="ARBA" id="ARBA00009014"/>
    </source>
</evidence>
<proteinExistence type="inferred from homology"/>
<evidence type="ECO:0000256" key="7">
    <source>
        <dbReference type="ARBA" id="ARBA00022741"/>
    </source>
</evidence>
<dbReference type="EMBL" id="CP038141">
    <property type="protein sequence ID" value="QDH16966.1"/>
    <property type="molecule type" value="Genomic_DNA"/>
</dbReference>
<comment type="similarity">
    <text evidence="3 11">Belongs to the NadD family.</text>
</comment>
<sequence>MSTIPTYGDKRRTRVGLLGGSFNPAHSGHLHIAQEALRFLRLNQVWLMVSPGNPLKSKKNMAPFFQRLESAEKIADGKRIVATDIEYRLRQRFTVKTIAELIRRFPNVEFVWLMGADGLANFTRWKHWRKIVRLIPIAVFPRPENVIPALHSAAASALKKYYRPSREAYILARQKPPAWTFLVSPQMKISSTQIREAGGFCFEGSERKRIPPPRR</sequence>
<accession>A0A4Y6UKG8</accession>
<evidence type="ECO:0000256" key="4">
    <source>
        <dbReference type="ARBA" id="ARBA00022642"/>
    </source>
</evidence>
<dbReference type="Pfam" id="PF01467">
    <property type="entry name" value="CTP_transf_like"/>
    <property type="match status" value="1"/>
</dbReference>
<dbReference type="OrthoDB" id="5295945at2"/>
<keyword evidence="4 11" id="KW-0662">Pyridine nucleotide biosynthesis</keyword>